<evidence type="ECO:0000313" key="1">
    <source>
        <dbReference type="EMBL" id="PHJ16878.1"/>
    </source>
</evidence>
<reference evidence="1 2" key="1">
    <citation type="journal article" date="2017" name="Int. J. Parasitol.">
        <title>The genome of the protozoan parasite Cystoisospora suis and a reverse vaccinology approach to identify vaccine candidates.</title>
        <authorList>
            <person name="Palmieri N."/>
            <person name="Shrestha A."/>
            <person name="Ruttkowski B."/>
            <person name="Beck T."/>
            <person name="Vogl C."/>
            <person name="Tomley F."/>
            <person name="Blake D.P."/>
            <person name="Joachim A."/>
        </authorList>
    </citation>
    <scope>NUCLEOTIDE SEQUENCE [LARGE SCALE GENOMIC DNA]</scope>
    <source>
        <strain evidence="1 2">Wien I</strain>
    </source>
</reference>
<dbReference type="GeneID" id="94432629"/>
<dbReference type="EMBL" id="MIGC01005512">
    <property type="protein sequence ID" value="PHJ16878.1"/>
    <property type="molecule type" value="Genomic_DNA"/>
</dbReference>
<dbReference type="Proteomes" id="UP000221165">
    <property type="component" value="Unassembled WGS sequence"/>
</dbReference>
<comment type="caution">
    <text evidence="1">The sequence shown here is derived from an EMBL/GenBank/DDBJ whole genome shotgun (WGS) entry which is preliminary data.</text>
</comment>
<proteinExistence type="predicted"/>
<keyword evidence="2" id="KW-1185">Reference proteome</keyword>
<accession>A0A2C6KJR0</accession>
<dbReference type="RefSeq" id="XP_067918603.1">
    <property type="nucleotide sequence ID" value="XM_068069418.1"/>
</dbReference>
<organism evidence="1 2">
    <name type="scientific">Cystoisospora suis</name>
    <dbReference type="NCBI Taxonomy" id="483139"/>
    <lineage>
        <taxon>Eukaryota</taxon>
        <taxon>Sar</taxon>
        <taxon>Alveolata</taxon>
        <taxon>Apicomplexa</taxon>
        <taxon>Conoidasida</taxon>
        <taxon>Coccidia</taxon>
        <taxon>Eucoccidiorida</taxon>
        <taxon>Eimeriorina</taxon>
        <taxon>Sarcocystidae</taxon>
        <taxon>Cystoisospora</taxon>
    </lineage>
</organism>
<protein>
    <submittedName>
        <fullName evidence="1">Uncharacterized protein</fullName>
    </submittedName>
</protein>
<dbReference type="VEuPathDB" id="ToxoDB:CSUI_009302"/>
<evidence type="ECO:0000313" key="2">
    <source>
        <dbReference type="Proteomes" id="UP000221165"/>
    </source>
</evidence>
<gene>
    <name evidence="1" type="ORF">CSUI_009302</name>
</gene>
<sequence>MCQSLVGFRQNYGEECGACAVLTSTEFGRRTGEDGLLNYFRRTGSKVVETAVV</sequence>
<dbReference type="AlphaFoldDB" id="A0A2C6KJR0"/>
<name>A0A2C6KJR0_9APIC</name>